<dbReference type="Proteomes" id="UP000241454">
    <property type="component" value="Chromosome"/>
</dbReference>
<organism evidence="2 3">
    <name type="scientific">Bifidobacterium adolescentis</name>
    <dbReference type="NCBI Taxonomy" id="1680"/>
    <lineage>
        <taxon>Bacteria</taxon>
        <taxon>Bacillati</taxon>
        <taxon>Actinomycetota</taxon>
        <taxon>Actinomycetes</taxon>
        <taxon>Bifidobacteriales</taxon>
        <taxon>Bifidobacteriaceae</taxon>
        <taxon>Bifidobacterium</taxon>
    </lineage>
</organism>
<protein>
    <submittedName>
        <fullName evidence="2">Uncharacterized protein</fullName>
    </submittedName>
</protein>
<keyword evidence="1" id="KW-1133">Transmembrane helix</keyword>
<dbReference type="AlphaFoldDB" id="A0A2R4G3A9"/>
<dbReference type="RefSeq" id="WP_107646236.1">
    <property type="nucleotide sequence ID" value="NZ_CP028341.1"/>
</dbReference>
<evidence type="ECO:0000313" key="3">
    <source>
        <dbReference type="Proteomes" id="UP000241454"/>
    </source>
</evidence>
<evidence type="ECO:0000313" key="2">
    <source>
        <dbReference type="EMBL" id="AVT45345.1"/>
    </source>
</evidence>
<feature type="transmembrane region" description="Helical" evidence="1">
    <location>
        <begin position="20"/>
        <end position="39"/>
    </location>
</feature>
<dbReference type="EMBL" id="CP028341">
    <property type="protein sequence ID" value="AVT45345.1"/>
    <property type="molecule type" value="Genomic_DNA"/>
</dbReference>
<name>A0A2R4G3A9_BIFAD</name>
<keyword evidence="1" id="KW-0472">Membrane</keyword>
<reference evidence="2 3" key="1">
    <citation type="submission" date="2018-03" db="EMBL/GenBank/DDBJ databases">
        <authorList>
            <person name="Keele B.F."/>
        </authorList>
    </citation>
    <scope>NUCLEOTIDE SEQUENCE [LARGE SCALE GENOMIC DNA]</scope>
    <source>
        <strain evidence="2 3">1-11</strain>
    </source>
</reference>
<accession>A0A2R4G3A9</accession>
<proteinExistence type="predicted"/>
<evidence type="ECO:0000256" key="1">
    <source>
        <dbReference type="SAM" id="Phobius"/>
    </source>
</evidence>
<gene>
    <name evidence="2" type="ORF">C8077_05070</name>
</gene>
<sequence length="65" mass="7416">MLETFNELMADSTYRAELVGGILECLVLIIPAGTYAISLRIRNLLRRMRYGTDHPRIIIGHATER</sequence>
<keyword evidence="1" id="KW-0812">Transmembrane</keyword>